<protein>
    <submittedName>
        <fullName evidence="2">Uncharacterized protein</fullName>
    </submittedName>
</protein>
<evidence type="ECO:0000313" key="3">
    <source>
        <dbReference type="Proteomes" id="UP001500908"/>
    </source>
</evidence>
<name>A0ABP7F8J5_9ACTN</name>
<accession>A0ABP7F8J5</accession>
<organism evidence="2 3">
    <name type="scientific">Salinactinospora qingdaonensis</name>
    <dbReference type="NCBI Taxonomy" id="702744"/>
    <lineage>
        <taxon>Bacteria</taxon>
        <taxon>Bacillati</taxon>
        <taxon>Actinomycetota</taxon>
        <taxon>Actinomycetes</taxon>
        <taxon>Streptosporangiales</taxon>
        <taxon>Nocardiopsidaceae</taxon>
        <taxon>Salinactinospora</taxon>
    </lineage>
</organism>
<proteinExistence type="predicted"/>
<keyword evidence="3" id="KW-1185">Reference proteome</keyword>
<dbReference type="EMBL" id="BAABDD010000004">
    <property type="protein sequence ID" value="GAA3733449.1"/>
    <property type="molecule type" value="Genomic_DNA"/>
</dbReference>
<reference evidence="3" key="1">
    <citation type="journal article" date="2019" name="Int. J. Syst. Evol. Microbiol.">
        <title>The Global Catalogue of Microorganisms (GCM) 10K type strain sequencing project: providing services to taxonomists for standard genome sequencing and annotation.</title>
        <authorList>
            <consortium name="The Broad Institute Genomics Platform"/>
            <consortium name="The Broad Institute Genome Sequencing Center for Infectious Disease"/>
            <person name="Wu L."/>
            <person name="Ma J."/>
        </authorList>
    </citation>
    <scope>NUCLEOTIDE SEQUENCE [LARGE SCALE GENOMIC DNA]</scope>
    <source>
        <strain evidence="3">JCM 17137</strain>
    </source>
</reference>
<sequence length="101" mass="11346">MTRVTLPTYLDLPTLPQYLQQQHGITGHDGSPLSEATVRGYHNHASQRRRDGCPRPGDFPPPDQTFGRSPVWLPETIDRWATNRPGRGTGGGRPRKHPKNK</sequence>
<dbReference type="Proteomes" id="UP001500908">
    <property type="component" value="Unassembled WGS sequence"/>
</dbReference>
<comment type="caution">
    <text evidence="2">The sequence shown here is derived from an EMBL/GenBank/DDBJ whole genome shotgun (WGS) entry which is preliminary data.</text>
</comment>
<feature type="region of interest" description="Disordered" evidence="1">
    <location>
        <begin position="22"/>
        <end position="101"/>
    </location>
</feature>
<evidence type="ECO:0000313" key="2">
    <source>
        <dbReference type="EMBL" id="GAA3733449.1"/>
    </source>
</evidence>
<evidence type="ECO:0000256" key="1">
    <source>
        <dbReference type="SAM" id="MobiDB-lite"/>
    </source>
</evidence>
<gene>
    <name evidence="2" type="ORF">GCM10022402_12370</name>
</gene>